<keyword evidence="3 5" id="KW-1133">Transmembrane helix</keyword>
<evidence type="ECO:0000256" key="4">
    <source>
        <dbReference type="ARBA" id="ARBA00023136"/>
    </source>
</evidence>
<dbReference type="PIRSF" id="PIRSF036466">
    <property type="entry name" value="UCP036466"/>
    <property type="match status" value="1"/>
</dbReference>
<organism evidence="6 7">
    <name type="scientific">Lujinxingia litoralis</name>
    <dbReference type="NCBI Taxonomy" id="2211119"/>
    <lineage>
        <taxon>Bacteria</taxon>
        <taxon>Deltaproteobacteria</taxon>
        <taxon>Bradymonadales</taxon>
        <taxon>Lujinxingiaceae</taxon>
        <taxon>Lujinxingia</taxon>
    </lineage>
</organism>
<keyword evidence="2 5" id="KW-0812">Transmembrane</keyword>
<evidence type="ECO:0000256" key="1">
    <source>
        <dbReference type="ARBA" id="ARBA00022475"/>
    </source>
</evidence>
<accession>A0A328C8S4</accession>
<keyword evidence="4 5" id="KW-0472">Membrane</keyword>
<evidence type="ECO:0000313" key="7">
    <source>
        <dbReference type="Proteomes" id="UP000249169"/>
    </source>
</evidence>
<dbReference type="EMBL" id="QHKO01000001">
    <property type="protein sequence ID" value="RAL25017.1"/>
    <property type="molecule type" value="Genomic_DNA"/>
</dbReference>
<keyword evidence="1 5" id="KW-1003">Cell membrane</keyword>
<dbReference type="GO" id="GO:0005886">
    <property type="term" value="C:plasma membrane"/>
    <property type="evidence" value="ECO:0007669"/>
    <property type="project" value="UniProtKB-SubCell"/>
</dbReference>
<dbReference type="InterPro" id="IPR009760">
    <property type="entry name" value="DUF1328"/>
</dbReference>
<comment type="similarity">
    <text evidence="5">Belongs to the UPF0391 family.</text>
</comment>
<evidence type="ECO:0000256" key="2">
    <source>
        <dbReference type="ARBA" id="ARBA00022692"/>
    </source>
</evidence>
<sequence length="60" mass="6395">MLWWALAFFVVAIIAAVLGFGTLASAAATIAQIIFYVALALLVISLFVYLFRGSRSATIA</sequence>
<comment type="caution">
    <text evidence="6">The sequence shown here is derived from an EMBL/GenBank/DDBJ whole genome shotgun (WGS) entry which is preliminary data.</text>
</comment>
<gene>
    <name evidence="6" type="ORF">DL240_02045</name>
</gene>
<dbReference type="Pfam" id="PF07043">
    <property type="entry name" value="DUF1328"/>
    <property type="match status" value="1"/>
</dbReference>
<reference evidence="6 7" key="1">
    <citation type="submission" date="2018-05" db="EMBL/GenBank/DDBJ databases">
        <title>Lujinxingia marina gen. nov. sp. nov., a new facultative anaerobic member of the class Deltaproteobacteria, and proposal of Lujinxingaceae fam. nov.</title>
        <authorList>
            <person name="Li C.-M."/>
        </authorList>
    </citation>
    <scope>NUCLEOTIDE SEQUENCE [LARGE SCALE GENOMIC DNA]</scope>
    <source>
        <strain evidence="6 7">B210</strain>
    </source>
</reference>
<dbReference type="OrthoDB" id="5525106at2"/>
<name>A0A328C8S4_9DELT</name>
<dbReference type="HAMAP" id="MF_01361">
    <property type="entry name" value="UPF0391"/>
    <property type="match status" value="1"/>
</dbReference>
<proteinExistence type="inferred from homology"/>
<dbReference type="AlphaFoldDB" id="A0A328C8S4"/>
<comment type="subcellular location">
    <subcellularLocation>
        <location evidence="5">Cell membrane</location>
        <topology evidence="5">Single-pass membrane protein</topology>
    </subcellularLocation>
</comment>
<evidence type="ECO:0000256" key="3">
    <source>
        <dbReference type="ARBA" id="ARBA00022989"/>
    </source>
</evidence>
<dbReference type="RefSeq" id="WP_111728189.1">
    <property type="nucleotide sequence ID" value="NZ_QHKO01000001.1"/>
</dbReference>
<evidence type="ECO:0000313" key="6">
    <source>
        <dbReference type="EMBL" id="RAL25017.1"/>
    </source>
</evidence>
<dbReference type="Proteomes" id="UP000249169">
    <property type="component" value="Unassembled WGS sequence"/>
</dbReference>
<evidence type="ECO:0000256" key="5">
    <source>
        <dbReference type="HAMAP-Rule" id="MF_01361"/>
    </source>
</evidence>
<protein>
    <recommendedName>
        <fullName evidence="5">UPF0391 membrane protein DL240_02045</fullName>
    </recommendedName>
</protein>
<keyword evidence="7" id="KW-1185">Reference proteome</keyword>
<feature type="transmembrane region" description="Helical" evidence="5">
    <location>
        <begin position="29"/>
        <end position="51"/>
    </location>
</feature>